<proteinExistence type="predicted"/>
<accession>V9VQI7</accession>
<dbReference type="Gene3D" id="1.10.472.20">
    <property type="entry name" value="Nitrile hydratase, beta subunit"/>
    <property type="match status" value="1"/>
</dbReference>
<name>V9VQI7_9RHOB</name>
<dbReference type="Proteomes" id="UP000018780">
    <property type="component" value="Chromosome"/>
</dbReference>
<dbReference type="InterPro" id="IPR042262">
    <property type="entry name" value="CN_hydtase_beta_C"/>
</dbReference>
<evidence type="ECO:0000313" key="2">
    <source>
        <dbReference type="EMBL" id="AHD00253.1"/>
    </source>
</evidence>
<dbReference type="KEGG" id="lmd:METH_05520"/>
<feature type="domain" description="Nitrile hydratase beta subunit-like N-terminal" evidence="1">
    <location>
        <begin position="10"/>
        <end position="92"/>
    </location>
</feature>
<dbReference type="InterPro" id="IPR023808">
    <property type="entry name" value="Nitrile_Hydratase_acc_put"/>
</dbReference>
<dbReference type="EMBL" id="CP006773">
    <property type="protein sequence ID" value="AHD00253.1"/>
    <property type="molecule type" value="Genomic_DNA"/>
</dbReference>
<dbReference type="OrthoDB" id="9811616at2"/>
<dbReference type="SUPFAM" id="SSF50090">
    <property type="entry name" value="Electron transport accessory proteins"/>
    <property type="match status" value="1"/>
</dbReference>
<dbReference type="STRING" id="999552.METH_05520"/>
<evidence type="ECO:0000313" key="3">
    <source>
        <dbReference type="Proteomes" id="UP000018780"/>
    </source>
</evidence>
<reference evidence="2 3" key="1">
    <citation type="submission" date="2013-09" db="EMBL/GenBank/DDBJ databases">
        <authorList>
            <consortium name="DOE Joint Genome Institute"/>
            <person name="Klenk H.-P."/>
            <person name="Huntemann M."/>
            <person name="Han J."/>
            <person name="Chen A."/>
            <person name="Kyrpides N."/>
            <person name="Mavromatis K."/>
            <person name="Markowitz V."/>
            <person name="Palaniappan K."/>
            <person name="Ivanova N."/>
            <person name="Schaumberg A."/>
            <person name="Pati A."/>
            <person name="Liolios K."/>
            <person name="Nordberg H.P."/>
            <person name="Cantor M.N."/>
            <person name="Hua S.X."/>
            <person name="Woyke T."/>
        </authorList>
    </citation>
    <scope>NUCLEOTIDE SEQUENCE [LARGE SCALE GENOMIC DNA]</scope>
    <source>
        <strain evidence="2 3">DSM 14336</strain>
    </source>
</reference>
<dbReference type="Pfam" id="PF21006">
    <property type="entry name" value="NHase_beta_N"/>
    <property type="match status" value="1"/>
</dbReference>
<dbReference type="RefSeq" id="WP_024089391.1">
    <property type="nucleotide sequence ID" value="NC_023135.1"/>
</dbReference>
<dbReference type="InterPro" id="IPR008990">
    <property type="entry name" value="Elect_transpt_acc-like_dom_sf"/>
</dbReference>
<sequence>MSDCAGISAPEPVFAEPWHAQVFALTVQLNEAGRFTWADWVQRFSATLKRHGLNRELDGGEDYFRAWLETLEQVLADDGTASRAEAEGMRSRWEEAYLSTPHGAPVHLQG</sequence>
<organism evidence="2 3">
    <name type="scientific">Leisingera methylohalidivorans DSM 14336</name>
    <dbReference type="NCBI Taxonomy" id="999552"/>
    <lineage>
        <taxon>Bacteria</taxon>
        <taxon>Pseudomonadati</taxon>
        <taxon>Pseudomonadota</taxon>
        <taxon>Alphaproteobacteria</taxon>
        <taxon>Rhodobacterales</taxon>
        <taxon>Roseobacteraceae</taxon>
        <taxon>Leisingera</taxon>
    </lineage>
</organism>
<evidence type="ECO:0000259" key="1">
    <source>
        <dbReference type="Pfam" id="PF21006"/>
    </source>
</evidence>
<gene>
    <name evidence="2" type="ORF">METH_05520</name>
</gene>
<keyword evidence="3" id="KW-1185">Reference proteome</keyword>
<dbReference type="HOGENOM" id="CLU_148668_1_0_5"/>
<dbReference type="PATRIC" id="fig|999552.6.peg.1109"/>
<dbReference type="AlphaFoldDB" id="V9VQI7"/>
<dbReference type="NCBIfam" id="TIGR03889">
    <property type="entry name" value="nitrile_acc"/>
    <property type="match status" value="1"/>
</dbReference>
<protein>
    <recommendedName>
        <fullName evidence="1">Nitrile hydratase beta subunit-like N-terminal domain-containing protein</fullName>
    </recommendedName>
</protein>
<dbReference type="InterPro" id="IPR049054">
    <property type="entry name" value="CN_hydtase_beta-like_N"/>
</dbReference>